<accession>A0A1E7F0T1</accession>
<evidence type="ECO:0000313" key="3">
    <source>
        <dbReference type="Proteomes" id="UP000095751"/>
    </source>
</evidence>
<feature type="domain" description="Helicase-associated" evidence="1">
    <location>
        <begin position="62"/>
        <end position="128"/>
    </location>
</feature>
<feature type="non-terminal residue" evidence="2">
    <location>
        <position position="158"/>
    </location>
</feature>
<dbReference type="Gene3D" id="6.10.140.530">
    <property type="match status" value="2"/>
</dbReference>
<dbReference type="InParanoid" id="A0A1E7F0T1"/>
<gene>
    <name evidence="2" type="ORF">FRACYDRAFT_162626</name>
</gene>
<dbReference type="Pfam" id="PF03457">
    <property type="entry name" value="HA"/>
    <property type="match status" value="2"/>
</dbReference>
<dbReference type="PANTHER" id="PTHR33418">
    <property type="entry name" value="HELICASE-ASSOCIATED"/>
    <property type="match status" value="1"/>
</dbReference>
<feature type="domain" description="Helicase-associated" evidence="1">
    <location>
        <begin position="1"/>
        <end position="55"/>
    </location>
</feature>
<protein>
    <recommendedName>
        <fullName evidence="1">Helicase-associated domain-containing protein</fullName>
    </recommendedName>
</protein>
<evidence type="ECO:0000259" key="1">
    <source>
        <dbReference type="Pfam" id="PF03457"/>
    </source>
</evidence>
<dbReference type="KEGG" id="fcy:FRACYDRAFT_162626"/>
<dbReference type="InterPro" id="IPR005114">
    <property type="entry name" value="Helicase_assoc"/>
</dbReference>
<name>A0A1E7F0T1_9STRA</name>
<dbReference type="AlphaFoldDB" id="A0A1E7F0T1"/>
<sequence length="158" mass="19003">WDDMYGLLVRYKKKEGHCYVPRVGEKLGRWLRTQRQNKKKDELDAEKVYRLNELGIVWDIPSQKWEDMYTLLIKYKQREGHCNVPVRHKEAVNGGGEKNLGKWLTRQRYVKKKGQLDPFKEERLMDVGIVWDVLSQQWEDMFTMLVQYKQREGNCNVP</sequence>
<dbReference type="Proteomes" id="UP000095751">
    <property type="component" value="Unassembled WGS sequence"/>
</dbReference>
<feature type="non-terminal residue" evidence="2">
    <location>
        <position position="1"/>
    </location>
</feature>
<dbReference type="PANTHER" id="PTHR33418:SF1">
    <property type="entry name" value="HELICASE-ASSOCIATED DOMAIN-CONTAINING PROTEIN"/>
    <property type="match status" value="1"/>
</dbReference>
<keyword evidence="3" id="KW-1185">Reference proteome</keyword>
<reference evidence="2 3" key="1">
    <citation type="submission" date="2016-09" db="EMBL/GenBank/DDBJ databases">
        <title>Extensive genetic diversity and differential bi-allelic expression allows diatom success in the polar Southern Ocean.</title>
        <authorList>
            <consortium name="DOE Joint Genome Institute"/>
            <person name="Mock T."/>
            <person name="Otillar R.P."/>
            <person name="Strauss J."/>
            <person name="Dupont C."/>
            <person name="Frickenhaus S."/>
            <person name="Maumus F."/>
            <person name="Mcmullan M."/>
            <person name="Sanges R."/>
            <person name="Schmutz J."/>
            <person name="Toseland A."/>
            <person name="Valas R."/>
            <person name="Veluchamy A."/>
            <person name="Ward B.J."/>
            <person name="Allen A."/>
            <person name="Barry K."/>
            <person name="Falciatore A."/>
            <person name="Ferrante M."/>
            <person name="Fortunato A.E."/>
            <person name="Gloeckner G."/>
            <person name="Gruber A."/>
            <person name="Hipkin R."/>
            <person name="Janech M."/>
            <person name="Kroth P."/>
            <person name="Leese F."/>
            <person name="Lindquist E."/>
            <person name="Lyon B.R."/>
            <person name="Martin J."/>
            <person name="Mayer C."/>
            <person name="Parker M."/>
            <person name="Quesneville H."/>
            <person name="Raymond J."/>
            <person name="Uhlig C."/>
            <person name="Valentin K.U."/>
            <person name="Worden A.Z."/>
            <person name="Armbrust E.V."/>
            <person name="Bowler C."/>
            <person name="Green B."/>
            <person name="Moulton V."/>
            <person name="Van Oosterhout C."/>
            <person name="Grigoriev I."/>
        </authorList>
    </citation>
    <scope>NUCLEOTIDE SEQUENCE [LARGE SCALE GENOMIC DNA]</scope>
    <source>
        <strain evidence="2 3">CCMP1102</strain>
    </source>
</reference>
<organism evidence="2 3">
    <name type="scientific">Fragilariopsis cylindrus CCMP1102</name>
    <dbReference type="NCBI Taxonomy" id="635003"/>
    <lineage>
        <taxon>Eukaryota</taxon>
        <taxon>Sar</taxon>
        <taxon>Stramenopiles</taxon>
        <taxon>Ochrophyta</taxon>
        <taxon>Bacillariophyta</taxon>
        <taxon>Bacillariophyceae</taxon>
        <taxon>Bacillariophycidae</taxon>
        <taxon>Bacillariales</taxon>
        <taxon>Bacillariaceae</taxon>
        <taxon>Fragilariopsis</taxon>
    </lineage>
</organism>
<evidence type="ECO:0000313" key="2">
    <source>
        <dbReference type="EMBL" id="OEU11811.1"/>
    </source>
</evidence>
<proteinExistence type="predicted"/>
<dbReference type="EMBL" id="KV784366">
    <property type="protein sequence ID" value="OEU11811.1"/>
    <property type="molecule type" value="Genomic_DNA"/>
</dbReference>
<dbReference type="OrthoDB" id="70932at2759"/>